<feature type="compositionally biased region" description="Basic and acidic residues" evidence="1">
    <location>
        <begin position="669"/>
        <end position="678"/>
    </location>
</feature>
<dbReference type="EMBL" id="CACVBM020001590">
    <property type="protein sequence ID" value="CAA7054784.1"/>
    <property type="molecule type" value="Genomic_DNA"/>
</dbReference>
<evidence type="ECO:0000313" key="3">
    <source>
        <dbReference type="EMBL" id="CAA7054784.1"/>
    </source>
</evidence>
<keyword evidence="4" id="KW-1185">Reference proteome</keyword>
<feature type="domain" description="Transposase Tnp1/En/Spm-like" evidence="2">
    <location>
        <begin position="562"/>
        <end position="619"/>
    </location>
</feature>
<feature type="compositionally biased region" description="Polar residues" evidence="1">
    <location>
        <begin position="91"/>
        <end position="101"/>
    </location>
</feature>
<dbReference type="AlphaFoldDB" id="A0A6D2KCP5"/>
<feature type="compositionally biased region" description="Acidic residues" evidence="1">
    <location>
        <begin position="80"/>
        <end position="90"/>
    </location>
</feature>
<evidence type="ECO:0000259" key="2">
    <source>
        <dbReference type="Pfam" id="PF03017"/>
    </source>
</evidence>
<dbReference type="InterPro" id="IPR004252">
    <property type="entry name" value="Probable_transposase_24"/>
</dbReference>
<dbReference type="InterPro" id="IPR004264">
    <property type="entry name" value="Transposase_23"/>
</dbReference>
<protein>
    <recommendedName>
        <fullName evidence="2">Transposase Tnp1/En/Spm-like domain-containing protein</fullName>
    </recommendedName>
</protein>
<dbReference type="OrthoDB" id="1090813at2759"/>
<feature type="domain" description="Transposase Tnp1/En/Spm-like" evidence="2">
    <location>
        <begin position="461"/>
        <end position="518"/>
    </location>
</feature>
<feature type="region of interest" description="Disordered" evidence="1">
    <location>
        <begin position="1"/>
        <end position="153"/>
    </location>
</feature>
<reference evidence="3" key="1">
    <citation type="submission" date="2020-01" db="EMBL/GenBank/DDBJ databases">
        <authorList>
            <person name="Mishra B."/>
        </authorList>
    </citation>
    <scope>NUCLEOTIDE SEQUENCE [LARGE SCALE GENOMIC DNA]</scope>
</reference>
<feature type="region of interest" description="Disordered" evidence="1">
    <location>
        <begin position="654"/>
        <end position="687"/>
    </location>
</feature>
<gene>
    <name evidence="3" type="ORF">MERR_LOCUS42020</name>
</gene>
<proteinExistence type="predicted"/>
<feature type="compositionally biased region" description="Acidic residues" evidence="1">
    <location>
        <begin position="46"/>
        <end position="60"/>
    </location>
</feature>
<dbReference type="Pfam" id="PF03004">
    <property type="entry name" value="Transposase_24"/>
    <property type="match status" value="1"/>
</dbReference>
<feature type="compositionally biased region" description="Basic and acidic residues" evidence="1">
    <location>
        <begin position="109"/>
        <end position="135"/>
    </location>
</feature>
<name>A0A6D2KCP5_9BRAS</name>
<organism evidence="3 4">
    <name type="scientific">Microthlaspi erraticum</name>
    <dbReference type="NCBI Taxonomy" id="1685480"/>
    <lineage>
        <taxon>Eukaryota</taxon>
        <taxon>Viridiplantae</taxon>
        <taxon>Streptophyta</taxon>
        <taxon>Embryophyta</taxon>
        <taxon>Tracheophyta</taxon>
        <taxon>Spermatophyta</taxon>
        <taxon>Magnoliopsida</taxon>
        <taxon>eudicotyledons</taxon>
        <taxon>Gunneridae</taxon>
        <taxon>Pentapetalae</taxon>
        <taxon>rosids</taxon>
        <taxon>malvids</taxon>
        <taxon>Brassicales</taxon>
        <taxon>Brassicaceae</taxon>
        <taxon>Coluteocarpeae</taxon>
        <taxon>Microthlaspi</taxon>
    </lineage>
</organism>
<evidence type="ECO:0000313" key="4">
    <source>
        <dbReference type="Proteomes" id="UP000467841"/>
    </source>
</evidence>
<dbReference type="Pfam" id="PF03017">
    <property type="entry name" value="Transposase_23"/>
    <property type="match status" value="2"/>
</dbReference>
<comment type="caution">
    <text evidence="3">The sequence shown here is derived from an EMBL/GenBank/DDBJ whole genome shotgun (WGS) entry which is preliminary data.</text>
</comment>
<evidence type="ECO:0000256" key="1">
    <source>
        <dbReference type="SAM" id="MobiDB-lite"/>
    </source>
</evidence>
<dbReference type="Proteomes" id="UP000467841">
    <property type="component" value="Unassembled WGS sequence"/>
</dbReference>
<dbReference type="PANTHER" id="PTHR33018">
    <property type="entry name" value="OS10G0338966 PROTEIN-RELATED"/>
    <property type="match status" value="1"/>
</dbReference>
<sequence length="774" mass="86091">MNTQSNPIIPRRSRRQQGIDETPNQVKTCSRKRTLASCGGARIAEVWDDQESEDTFDDESESKHDEDPENVLQSDHDEPIAEECEEDDEGINNQELSNGDRGNTEAEGSEERPDPDNKKDQEAGQEQEFDKDQGGNKKKKTRGPTRMNKVAKSHEEKVGVEFNSAGEPIGKGSVALSSFLGPLVREYVPVLLDDWRHIDEQTKETMWEEVQARFNLTEGWQKTSVFQQMGCIFRGSKSRLVRELRATKSKEKLRSLKPSNIHNASAWIQWVKRKTGQSFKERSDKFRALRKRQIPHTTSRKGMVRLADEMKKKASDPSKITRSKIWIAGHTHADGRAVRPEHEETIEQIKSLDSEIGSNSSISVKEDAVSKVLGIDKSGRVRGMGRGITATKLAFIQARDAHVQKLEAKQEVLVSEIEDLKLLVRDLANGKRRNLDDRSPSDDIGTSKGGPRCQILDWYSEDDVVVGEGELCSVEPTYKIGRIPIGPNAAAVVVNFVADKEAYVWRPTTTITSLGQAVGCKIAWPFDKLIVDSTNSETVNKRAGSSATYALEDRIEIIAWNNDSEVIAEGYLISDDPKEILNNITLGPNAAIVNIDHVINKEAYLWRPSEDMNVMGDALFTNIAWPISKVRQCNVQLMEEEVYRTGTGSTLKGAEPLVNKAGAVPSDGKGAETSKDSSPKSVTNSSRTSGHFMNKCFILDCFGSGKKVAEGRVLSTTPKDKVHFVPLGPNASNVWVEVCMIYDARIWRPTSEFKFVADALGSTVAWPNDAISYM</sequence>
<accession>A0A6D2KCP5</accession>
<dbReference type="PANTHER" id="PTHR33018:SF31">
    <property type="entry name" value="TRANSPOSASE, PTTA_EN_SPM, PLANT"/>
    <property type="match status" value="1"/>
</dbReference>